<evidence type="ECO:0000313" key="2">
    <source>
        <dbReference type="EMBL" id="MBA9004905.1"/>
    </source>
</evidence>
<dbReference type="PANTHER" id="PTHR48100:SF1">
    <property type="entry name" value="HISTIDINE PHOSPHATASE FAMILY PROTEIN-RELATED"/>
    <property type="match status" value="1"/>
</dbReference>
<accession>A0A7W3RA39</accession>
<dbReference type="Proteomes" id="UP000539313">
    <property type="component" value="Unassembled WGS sequence"/>
</dbReference>
<evidence type="ECO:0000313" key="3">
    <source>
        <dbReference type="Proteomes" id="UP000539313"/>
    </source>
</evidence>
<sequence>MRNLEALIATRHGESTGNIAHETARQTPGPKIEQVDIADRDADIPLSELGRAQAAAFGRRLAALPAAERPTVAVCSPYLRALDTAEIALAALADPPELVVDERLRDREQGVLHGLTEHGIRVRHPEEADRRERIGKFYYRPPGGESWADVILRLRAAYNDIDLDFPGERVLVVAHDAVVVLTRYIAERLTEPQVMEIESHPVANCSFSRWIRREGRLRPAEYNDTAHLAEPTAAPARTAAPS</sequence>
<dbReference type="SMART" id="SM00855">
    <property type="entry name" value="PGAM"/>
    <property type="match status" value="1"/>
</dbReference>
<dbReference type="EMBL" id="JACJII010000001">
    <property type="protein sequence ID" value="MBA9004905.1"/>
    <property type="molecule type" value="Genomic_DNA"/>
</dbReference>
<dbReference type="GO" id="GO:0005737">
    <property type="term" value="C:cytoplasm"/>
    <property type="evidence" value="ECO:0007669"/>
    <property type="project" value="TreeGrafter"/>
</dbReference>
<protein>
    <submittedName>
        <fullName evidence="2">Broad specificity phosphatase PhoE</fullName>
    </submittedName>
</protein>
<organism evidence="2 3">
    <name type="scientific">Thermomonospora cellulosilytica</name>
    <dbReference type="NCBI Taxonomy" id="1411118"/>
    <lineage>
        <taxon>Bacteria</taxon>
        <taxon>Bacillati</taxon>
        <taxon>Actinomycetota</taxon>
        <taxon>Actinomycetes</taxon>
        <taxon>Streptosporangiales</taxon>
        <taxon>Thermomonosporaceae</taxon>
        <taxon>Thermomonospora</taxon>
    </lineage>
</organism>
<dbReference type="Pfam" id="PF00300">
    <property type="entry name" value="His_Phos_1"/>
    <property type="match status" value="1"/>
</dbReference>
<keyword evidence="3" id="KW-1185">Reference proteome</keyword>
<name>A0A7W3RA39_9ACTN</name>
<dbReference type="InterPro" id="IPR013078">
    <property type="entry name" value="His_Pase_superF_clade-1"/>
</dbReference>
<dbReference type="CDD" id="cd07067">
    <property type="entry name" value="HP_PGM_like"/>
    <property type="match status" value="1"/>
</dbReference>
<comment type="caution">
    <text evidence="2">The sequence shown here is derived from an EMBL/GenBank/DDBJ whole genome shotgun (WGS) entry which is preliminary data.</text>
</comment>
<dbReference type="SUPFAM" id="SSF53254">
    <property type="entry name" value="Phosphoglycerate mutase-like"/>
    <property type="match status" value="1"/>
</dbReference>
<gene>
    <name evidence="2" type="ORF">HNR21_003787</name>
</gene>
<proteinExistence type="predicted"/>
<dbReference type="GO" id="GO:0016791">
    <property type="term" value="F:phosphatase activity"/>
    <property type="evidence" value="ECO:0007669"/>
    <property type="project" value="TreeGrafter"/>
</dbReference>
<dbReference type="AlphaFoldDB" id="A0A7W3RA39"/>
<dbReference type="PANTHER" id="PTHR48100">
    <property type="entry name" value="BROAD-SPECIFICITY PHOSPHATASE YOR283W-RELATED"/>
    <property type="match status" value="1"/>
</dbReference>
<dbReference type="Gene3D" id="3.40.50.1240">
    <property type="entry name" value="Phosphoglycerate mutase-like"/>
    <property type="match status" value="1"/>
</dbReference>
<evidence type="ECO:0000256" key="1">
    <source>
        <dbReference type="PIRSR" id="PIRSR613078-2"/>
    </source>
</evidence>
<dbReference type="InterPro" id="IPR050275">
    <property type="entry name" value="PGM_Phosphatase"/>
</dbReference>
<reference evidence="2 3" key="1">
    <citation type="submission" date="2020-08" db="EMBL/GenBank/DDBJ databases">
        <title>Sequencing the genomes of 1000 actinobacteria strains.</title>
        <authorList>
            <person name="Klenk H.-P."/>
        </authorList>
    </citation>
    <scope>NUCLEOTIDE SEQUENCE [LARGE SCALE GENOMIC DNA]</scope>
    <source>
        <strain evidence="2 3">DSM 45823</strain>
    </source>
</reference>
<dbReference type="InterPro" id="IPR029033">
    <property type="entry name" value="His_PPase_superfam"/>
</dbReference>
<feature type="binding site" evidence="1">
    <location>
        <position position="80"/>
    </location>
    <ligand>
        <name>substrate</name>
    </ligand>
</feature>